<keyword evidence="5" id="KW-0333">Golgi apparatus</keyword>
<evidence type="ECO:0000256" key="3">
    <source>
        <dbReference type="ARBA" id="ARBA00022676"/>
    </source>
</evidence>
<dbReference type="PhylomeDB" id="A0A068U4R5"/>
<comment type="subcellular location">
    <subcellularLocation>
        <location evidence="1">Golgi apparatus membrane</location>
        <topology evidence="1">Single-pass type II membrane protein</topology>
    </subcellularLocation>
</comment>
<dbReference type="Pfam" id="PF03016">
    <property type="entry name" value="Exostosin_GT47"/>
    <property type="match status" value="1"/>
</dbReference>
<dbReference type="OrthoDB" id="1924787at2759"/>
<keyword evidence="3" id="KW-0808">Transferase</keyword>
<dbReference type="InParanoid" id="A0A068U4R5"/>
<evidence type="ECO:0000256" key="5">
    <source>
        <dbReference type="ARBA" id="ARBA00023034"/>
    </source>
</evidence>
<dbReference type="AlphaFoldDB" id="A0A068U4R5"/>
<protein>
    <recommendedName>
        <fullName evidence="7">Exostosin GT47 domain-containing protein</fullName>
    </recommendedName>
</protein>
<evidence type="ECO:0000259" key="7">
    <source>
        <dbReference type="Pfam" id="PF03016"/>
    </source>
</evidence>
<dbReference type="GO" id="GO:0016757">
    <property type="term" value="F:glycosyltransferase activity"/>
    <property type="evidence" value="ECO:0007669"/>
    <property type="project" value="UniProtKB-KW"/>
</dbReference>
<evidence type="ECO:0000256" key="6">
    <source>
        <dbReference type="SAM" id="Phobius"/>
    </source>
</evidence>
<feature type="transmembrane region" description="Helical" evidence="6">
    <location>
        <begin position="20"/>
        <end position="39"/>
    </location>
</feature>
<keyword evidence="6" id="KW-0472">Membrane</keyword>
<comment type="similarity">
    <text evidence="2">Belongs to the glycosyltransferase 47 family.</text>
</comment>
<organism evidence="8 9">
    <name type="scientific">Coffea canephora</name>
    <name type="common">Robusta coffee</name>
    <dbReference type="NCBI Taxonomy" id="49390"/>
    <lineage>
        <taxon>Eukaryota</taxon>
        <taxon>Viridiplantae</taxon>
        <taxon>Streptophyta</taxon>
        <taxon>Embryophyta</taxon>
        <taxon>Tracheophyta</taxon>
        <taxon>Spermatophyta</taxon>
        <taxon>Magnoliopsida</taxon>
        <taxon>eudicotyledons</taxon>
        <taxon>Gunneridae</taxon>
        <taxon>Pentapetalae</taxon>
        <taxon>asterids</taxon>
        <taxon>lamiids</taxon>
        <taxon>Gentianales</taxon>
        <taxon>Rubiaceae</taxon>
        <taxon>Ixoroideae</taxon>
        <taxon>Gardenieae complex</taxon>
        <taxon>Bertiereae - Coffeeae clade</taxon>
        <taxon>Coffeeae</taxon>
        <taxon>Coffea</taxon>
    </lineage>
</organism>
<dbReference type="PANTHER" id="PTHR11062:SF77">
    <property type="entry name" value="GLYCOSYLTRANSFERASE FAMILY EXOSTOSIN PROTEIN"/>
    <property type="match status" value="1"/>
</dbReference>
<evidence type="ECO:0000313" key="8">
    <source>
        <dbReference type="EMBL" id="CDP03282.1"/>
    </source>
</evidence>
<keyword evidence="3" id="KW-0328">Glycosyltransferase</keyword>
<keyword evidence="6" id="KW-1133">Transmembrane helix</keyword>
<proteinExistence type="inferred from homology"/>
<dbReference type="InterPro" id="IPR004263">
    <property type="entry name" value="Exostosin"/>
</dbReference>
<feature type="domain" description="Exostosin GT47" evidence="7">
    <location>
        <begin position="341"/>
        <end position="622"/>
    </location>
</feature>
<evidence type="ECO:0000256" key="4">
    <source>
        <dbReference type="ARBA" id="ARBA00022968"/>
    </source>
</evidence>
<keyword evidence="9" id="KW-1185">Reference proteome</keyword>
<evidence type="ECO:0000313" key="9">
    <source>
        <dbReference type="Proteomes" id="UP000295252"/>
    </source>
</evidence>
<evidence type="ECO:0000256" key="1">
    <source>
        <dbReference type="ARBA" id="ARBA00004323"/>
    </source>
</evidence>
<dbReference type="Proteomes" id="UP000295252">
    <property type="component" value="Chromosome VIII"/>
</dbReference>
<dbReference type="EMBL" id="HG739093">
    <property type="protein sequence ID" value="CDP03282.1"/>
    <property type="molecule type" value="Genomic_DNA"/>
</dbReference>
<keyword evidence="6" id="KW-0812">Transmembrane</keyword>
<name>A0A068U4R5_COFCA</name>
<dbReference type="STRING" id="49390.A0A068U4R5"/>
<gene>
    <name evidence="8" type="ORF">GSCOC_T00041816001</name>
</gene>
<sequence length="672" mass="77270">MRNRSQMERMCTVRNRRLFYVVGIITILIILSQILVVPYQNYISVPSHANISLIFSKTILSNISQQTNADVFNGKANDNSASGWDEDALIVQEEEGSHQGHNISTEVGGQTGDYLEKERQLPTQFTSGRGSTSDKIAKMMYLNEPEDNPILEGLETGLEFTEHVKKLKGDVSESLAPGEIANLTKGSIRSVVNFMSPMALTTGLESVADASETAVPYPAVNISVVHTDKKDLDLESHKQGDSFLQTASLSPKDSSGMFGKPFIKKNNRRTKSISDMSILLHLGSPPANLPRPKWFSARDKELQNARRQIENAPVIRNAPRAYAYLFRNYSMFVSRSYELMERVLRVYIYKEGDKPVFHQPHLRGIYASEGWFMKLMEGNRQFVVRDPRKAHLFYLPFSSRRLRSVLYQQNFTSHRDLENHLKNYVHVIASKYRFWNRTKGADHFLVACHDWGPGFTRNSMGSCIRALCNSNIARGFEIGKDVSLPVTYILSAENPLKDLGGNQPSERPTLAFFAGGMHGYLRPILLQYWKDKEPDMKIFGPMPRDPDGKQRYREFMKSSKYCICARGYEVHTPRVIESIYYECIPVIISDNYVPPFFEILDWESFAVFVLEQDIPNLRNILLSIPEKKYIEMQNRLKMVQRQFLWHKVPVKYDLFYMILHSIWYNRVFQVKS</sequence>
<dbReference type="PANTHER" id="PTHR11062">
    <property type="entry name" value="EXOSTOSIN HEPARAN SULFATE GLYCOSYLTRANSFERASE -RELATED"/>
    <property type="match status" value="1"/>
</dbReference>
<keyword evidence="4" id="KW-0735">Signal-anchor</keyword>
<dbReference type="GO" id="GO:0000139">
    <property type="term" value="C:Golgi membrane"/>
    <property type="evidence" value="ECO:0007669"/>
    <property type="project" value="UniProtKB-SubCell"/>
</dbReference>
<dbReference type="Gramene" id="CDP03282">
    <property type="protein sequence ID" value="CDP03282"/>
    <property type="gene ID" value="GSCOC_T00041816001"/>
</dbReference>
<accession>A0A068U4R5</accession>
<reference evidence="9" key="1">
    <citation type="journal article" date="2014" name="Science">
        <title>The coffee genome provides insight into the convergent evolution of caffeine biosynthesis.</title>
        <authorList>
            <person name="Denoeud F."/>
            <person name="Carretero-Paulet L."/>
            <person name="Dereeper A."/>
            <person name="Droc G."/>
            <person name="Guyot R."/>
            <person name="Pietrella M."/>
            <person name="Zheng C."/>
            <person name="Alberti A."/>
            <person name="Anthony F."/>
            <person name="Aprea G."/>
            <person name="Aury J.M."/>
            <person name="Bento P."/>
            <person name="Bernard M."/>
            <person name="Bocs S."/>
            <person name="Campa C."/>
            <person name="Cenci A."/>
            <person name="Combes M.C."/>
            <person name="Crouzillat D."/>
            <person name="Da Silva C."/>
            <person name="Daddiego L."/>
            <person name="De Bellis F."/>
            <person name="Dussert S."/>
            <person name="Garsmeur O."/>
            <person name="Gayraud T."/>
            <person name="Guignon V."/>
            <person name="Jahn K."/>
            <person name="Jamilloux V."/>
            <person name="Joet T."/>
            <person name="Labadie K."/>
            <person name="Lan T."/>
            <person name="Leclercq J."/>
            <person name="Lepelley M."/>
            <person name="Leroy T."/>
            <person name="Li L.T."/>
            <person name="Librado P."/>
            <person name="Lopez L."/>
            <person name="Munoz A."/>
            <person name="Noel B."/>
            <person name="Pallavicini A."/>
            <person name="Perrotta G."/>
            <person name="Poncet V."/>
            <person name="Pot D."/>
            <person name="Priyono X."/>
            <person name="Rigoreau M."/>
            <person name="Rouard M."/>
            <person name="Rozas J."/>
            <person name="Tranchant-Dubreuil C."/>
            <person name="VanBuren R."/>
            <person name="Zhang Q."/>
            <person name="Andrade A.C."/>
            <person name="Argout X."/>
            <person name="Bertrand B."/>
            <person name="de Kochko A."/>
            <person name="Graziosi G."/>
            <person name="Henry R.J."/>
            <person name="Jayarama X."/>
            <person name="Ming R."/>
            <person name="Nagai C."/>
            <person name="Rounsley S."/>
            <person name="Sankoff D."/>
            <person name="Giuliano G."/>
            <person name="Albert V.A."/>
            <person name="Wincker P."/>
            <person name="Lashermes P."/>
        </authorList>
    </citation>
    <scope>NUCLEOTIDE SEQUENCE [LARGE SCALE GENOMIC DNA]</scope>
    <source>
        <strain evidence="9">cv. DH200-94</strain>
    </source>
</reference>
<dbReference type="FunCoup" id="A0A068U4R5">
    <property type="interactions" value="23"/>
</dbReference>
<dbReference type="InterPro" id="IPR040911">
    <property type="entry name" value="Exostosin_GT47"/>
</dbReference>
<evidence type="ECO:0000256" key="2">
    <source>
        <dbReference type="ARBA" id="ARBA00010271"/>
    </source>
</evidence>